<sequence>MDGKASGEEGDPNGGLPLTWITGASSGIGRALAIHLANAGERVALSARNAEELAATAQMSADRMRIFPLDVTDRKATAATVAAIERWLGPIDRAVLNAGTHMPMSLEDFSADTARRLMEVNYMGVVHGLEALLPRMRARGRGHVAVVASVAGYRGLPTAAAYGPTKAALINLCESLKPDCDRAGIRLQLVCPGFVDTPLTARNGFAMPDLMPVEDAARELADGLEQNGFEIGFPKRFVRKLKLARLLPYRAYFPLVRKVTGA</sequence>
<accession>A0A2R4VW79</accession>
<reference evidence="3 4" key="1">
    <citation type="submission" date="2018-04" db="EMBL/GenBank/DDBJ databases">
        <title>Complete genome sequence of the nitrogen-fixing bacterium Azospirillum humicireducens type strain SgZ-5.</title>
        <authorList>
            <person name="Yu Z."/>
        </authorList>
    </citation>
    <scope>NUCLEOTIDE SEQUENCE [LARGE SCALE GENOMIC DNA]</scope>
    <source>
        <strain evidence="3 4">SgZ-5</strain>
        <plasmid evidence="3 4">pYZ5</plasmid>
    </source>
</reference>
<dbReference type="PANTHER" id="PTHR44196">
    <property type="entry name" value="DEHYDROGENASE/REDUCTASE SDR FAMILY MEMBER 7B"/>
    <property type="match status" value="1"/>
</dbReference>
<evidence type="ECO:0000313" key="4">
    <source>
        <dbReference type="Proteomes" id="UP000077405"/>
    </source>
</evidence>
<evidence type="ECO:0000256" key="1">
    <source>
        <dbReference type="ARBA" id="ARBA00006484"/>
    </source>
</evidence>
<dbReference type="GO" id="GO:0016020">
    <property type="term" value="C:membrane"/>
    <property type="evidence" value="ECO:0007669"/>
    <property type="project" value="TreeGrafter"/>
</dbReference>
<keyword evidence="4" id="KW-1185">Reference proteome</keyword>
<dbReference type="Gene3D" id="3.40.50.720">
    <property type="entry name" value="NAD(P)-binding Rossmann-like Domain"/>
    <property type="match status" value="1"/>
</dbReference>
<evidence type="ECO:0000313" key="3">
    <source>
        <dbReference type="EMBL" id="AWB08684.1"/>
    </source>
</evidence>
<dbReference type="PRINTS" id="PR00081">
    <property type="entry name" value="GDHRDH"/>
</dbReference>
<name>A0A2R4VW79_9PROT</name>
<organism evidence="3 4">
    <name type="scientific">Azospirillum humicireducens</name>
    <dbReference type="NCBI Taxonomy" id="1226968"/>
    <lineage>
        <taxon>Bacteria</taxon>
        <taxon>Pseudomonadati</taxon>
        <taxon>Pseudomonadota</taxon>
        <taxon>Alphaproteobacteria</taxon>
        <taxon>Rhodospirillales</taxon>
        <taxon>Azospirillaceae</taxon>
        <taxon>Azospirillum</taxon>
    </lineage>
</organism>
<gene>
    <name evidence="3" type="ORF">A6A40_27355</name>
</gene>
<geneLocation type="plasmid" evidence="3 4">
    <name>pYZ5</name>
</geneLocation>
<dbReference type="Proteomes" id="UP000077405">
    <property type="component" value="Plasmid pYZ5"/>
</dbReference>
<dbReference type="InterPro" id="IPR002347">
    <property type="entry name" value="SDR_fam"/>
</dbReference>
<keyword evidence="2" id="KW-0560">Oxidoreductase</keyword>
<dbReference type="PANTHER" id="PTHR44196:SF1">
    <property type="entry name" value="DEHYDROGENASE_REDUCTASE SDR FAMILY MEMBER 7B"/>
    <property type="match status" value="1"/>
</dbReference>
<evidence type="ECO:0000256" key="2">
    <source>
        <dbReference type="ARBA" id="ARBA00023002"/>
    </source>
</evidence>
<comment type="similarity">
    <text evidence="1">Belongs to the short-chain dehydrogenases/reductases (SDR) family.</text>
</comment>
<protein>
    <submittedName>
        <fullName evidence="3">Oxidoreductase</fullName>
    </submittedName>
</protein>
<dbReference type="Pfam" id="PF00106">
    <property type="entry name" value="adh_short"/>
    <property type="match status" value="1"/>
</dbReference>
<keyword evidence="3" id="KW-0614">Plasmid</keyword>
<dbReference type="GO" id="GO:0016491">
    <property type="term" value="F:oxidoreductase activity"/>
    <property type="evidence" value="ECO:0007669"/>
    <property type="project" value="UniProtKB-KW"/>
</dbReference>
<proteinExistence type="inferred from homology"/>
<dbReference type="EMBL" id="CP028906">
    <property type="protein sequence ID" value="AWB08684.1"/>
    <property type="molecule type" value="Genomic_DNA"/>
</dbReference>
<dbReference type="InterPro" id="IPR036291">
    <property type="entry name" value="NAD(P)-bd_dom_sf"/>
</dbReference>
<dbReference type="SUPFAM" id="SSF51735">
    <property type="entry name" value="NAD(P)-binding Rossmann-fold domains"/>
    <property type="match status" value="1"/>
</dbReference>
<dbReference type="RefSeq" id="WP_108548936.1">
    <property type="nucleotide sequence ID" value="NZ_CP028906.1"/>
</dbReference>
<dbReference type="OrthoDB" id="335726at2"/>
<dbReference type="KEGG" id="ahu:A6A40_27355"/>
<dbReference type="AlphaFoldDB" id="A0A2R4VW79"/>